<evidence type="ECO:0000256" key="7">
    <source>
        <dbReference type="ARBA" id="ARBA00022962"/>
    </source>
</evidence>
<reference evidence="12" key="1">
    <citation type="submission" date="2016-04" db="EMBL/GenBank/DDBJ databases">
        <authorList>
            <person name="Evans L.H."/>
            <person name="Alamgir A."/>
            <person name="Owens N."/>
            <person name="Weber N.D."/>
            <person name="Virtaneva K."/>
            <person name="Barbian K."/>
            <person name="Babar A."/>
            <person name="Rosenke K."/>
        </authorList>
    </citation>
    <scope>NUCLEOTIDE SEQUENCE [LARGE SCALE GENOMIC DNA]</scope>
    <source>
        <strain evidence="12">CBS 101.48</strain>
    </source>
</reference>
<dbReference type="AlphaFoldDB" id="A0A168SJS3"/>
<dbReference type="InterPro" id="IPR005854">
    <property type="entry name" value="PurF"/>
</dbReference>
<dbReference type="InParanoid" id="A0A168SJS3"/>
<dbReference type="EC" id="2.4.2.14" evidence="3 8"/>
<feature type="binding site" evidence="10">
    <location>
        <position position="307"/>
    </location>
    <ligand>
        <name>Mg(2+)</name>
        <dbReference type="ChEBI" id="CHEBI:18420"/>
    </ligand>
</feature>
<dbReference type="Proteomes" id="UP000078561">
    <property type="component" value="Unassembled WGS sequence"/>
</dbReference>
<comment type="cofactor">
    <cofactor evidence="10">
        <name>Mg(2+)</name>
        <dbReference type="ChEBI" id="CHEBI:18420"/>
    </cofactor>
    <text evidence="10">Binds 1 Mg(2+) ion per subunit.</text>
</comment>
<dbReference type="PROSITE" id="PS51278">
    <property type="entry name" value="GATASE_TYPE_2"/>
    <property type="match status" value="1"/>
</dbReference>
<feature type="domain" description="Glutamine amidotransferase type-2" evidence="11">
    <location>
        <begin position="2"/>
        <end position="238"/>
    </location>
</feature>
<sequence>MCGISALILADQSAAACPDLHESLGLLQHRGQDAAGIVTSGPKGRLFQCKGNGMVRDVFNETQLSGLIGSLGIGHVRYPTAGSSSITEAQPFYVNSPYGIVFAHNGNLTNADELRVFLDKIAHRHINTDSDSELLLNVLANNLQKTGKFRVNQEDIFTAIKDLYRQIRGGYACVAMIAGYGIVGFRDPHGIRPLVIGRRKTVAGYDYMLASESVVLDSLGFTDVEDVKPGEAIIITQDSLLRRVLAVSDRIAPCIFEYVYFARQDSIMDGISVYKARLSMGEALADQVTKSMGNEMDIDVVIPVPDTSRVAAIQLRKNVRRKLNAMALEFSGKNVLLVDDSIVRGTTSKEIIQMAREAGAKKVYFASCAPAIRYPNVYGIDMPTRTELVAHGRDDQQVAEEIGADKVIYQDLHDLVESVRKFNPAIEKFDTSVFDKYYVTGDVDEEYMASLEQGGRSGDSRGRLSIDSDCVGLYNSFNR</sequence>
<feature type="binding site" evidence="10">
    <location>
        <position position="339"/>
    </location>
    <ligand>
        <name>Mg(2+)</name>
        <dbReference type="ChEBI" id="CHEBI:18420"/>
    </ligand>
</feature>
<keyword evidence="4 8" id="KW-0328">Glycosyltransferase</keyword>
<evidence type="ECO:0000259" key="11">
    <source>
        <dbReference type="PROSITE" id="PS51278"/>
    </source>
</evidence>
<dbReference type="STRING" id="4829.A0A168SJS3"/>
<evidence type="ECO:0000256" key="6">
    <source>
        <dbReference type="ARBA" id="ARBA00022755"/>
    </source>
</evidence>
<dbReference type="HAMAP" id="MF_01931">
    <property type="entry name" value="PurF"/>
    <property type="match status" value="1"/>
</dbReference>
<evidence type="ECO:0000256" key="4">
    <source>
        <dbReference type="ARBA" id="ARBA00022676"/>
    </source>
</evidence>
<keyword evidence="10" id="KW-0460">Magnesium</keyword>
<dbReference type="Gene3D" id="3.60.20.10">
    <property type="entry name" value="Glutamine Phosphoribosylpyrophosphate, subunit 1, domain 1"/>
    <property type="match status" value="1"/>
</dbReference>
<keyword evidence="10" id="KW-0479">Metal-binding</keyword>
<organism evidence="12">
    <name type="scientific">Absidia glauca</name>
    <name type="common">Pin mould</name>
    <dbReference type="NCBI Taxonomy" id="4829"/>
    <lineage>
        <taxon>Eukaryota</taxon>
        <taxon>Fungi</taxon>
        <taxon>Fungi incertae sedis</taxon>
        <taxon>Mucoromycota</taxon>
        <taxon>Mucoromycotina</taxon>
        <taxon>Mucoromycetes</taxon>
        <taxon>Mucorales</taxon>
        <taxon>Cunninghamellaceae</taxon>
        <taxon>Absidia</taxon>
    </lineage>
</organism>
<dbReference type="PANTHER" id="PTHR11907">
    <property type="entry name" value="AMIDOPHOSPHORIBOSYLTRANSFERASE"/>
    <property type="match status" value="1"/>
</dbReference>
<dbReference type="Pfam" id="PF13522">
    <property type="entry name" value="GATase_6"/>
    <property type="match status" value="1"/>
</dbReference>
<evidence type="ECO:0000256" key="1">
    <source>
        <dbReference type="ARBA" id="ARBA00005209"/>
    </source>
</evidence>
<dbReference type="GO" id="GO:0006189">
    <property type="term" value="P:'de novo' IMP biosynthetic process"/>
    <property type="evidence" value="ECO:0007669"/>
    <property type="project" value="UniProtKB-UniPathway"/>
</dbReference>
<accession>A0A168SJS3</accession>
<dbReference type="GO" id="GO:0046872">
    <property type="term" value="F:metal ion binding"/>
    <property type="evidence" value="ECO:0007669"/>
    <property type="project" value="UniProtKB-KW"/>
</dbReference>
<feature type="active site" description="Nucleophile" evidence="9">
    <location>
        <position position="2"/>
    </location>
</feature>
<evidence type="ECO:0000256" key="10">
    <source>
        <dbReference type="PIRSR" id="PIRSR000485-2"/>
    </source>
</evidence>
<keyword evidence="7" id="KW-0315">Glutamine amidotransferase</keyword>
<comment type="similarity">
    <text evidence="2 8">In the C-terminal section; belongs to the purine/pyrimidine phosphoribosyltransferase family.</text>
</comment>
<evidence type="ECO:0000256" key="2">
    <source>
        <dbReference type="ARBA" id="ARBA00010138"/>
    </source>
</evidence>
<evidence type="ECO:0000313" key="12">
    <source>
        <dbReference type="EMBL" id="SAM08530.1"/>
    </source>
</evidence>
<evidence type="ECO:0000256" key="8">
    <source>
        <dbReference type="PIRNR" id="PIRNR000485"/>
    </source>
</evidence>
<dbReference type="InterPro" id="IPR017932">
    <property type="entry name" value="GATase_2_dom"/>
</dbReference>
<dbReference type="OrthoDB" id="191723at2759"/>
<comment type="catalytic activity">
    <reaction evidence="8">
        <text>5-phospho-beta-D-ribosylamine + L-glutamate + diphosphate = 5-phospho-alpha-D-ribose 1-diphosphate + L-glutamine + H2O</text>
        <dbReference type="Rhea" id="RHEA:14905"/>
        <dbReference type="ChEBI" id="CHEBI:15377"/>
        <dbReference type="ChEBI" id="CHEBI:29985"/>
        <dbReference type="ChEBI" id="CHEBI:33019"/>
        <dbReference type="ChEBI" id="CHEBI:58017"/>
        <dbReference type="ChEBI" id="CHEBI:58359"/>
        <dbReference type="ChEBI" id="CHEBI:58681"/>
        <dbReference type="EC" id="2.4.2.14"/>
    </reaction>
</comment>
<dbReference type="FunCoup" id="A0A168SJS3">
    <property type="interactions" value="689"/>
</dbReference>
<dbReference type="SUPFAM" id="SSF56235">
    <property type="entry name" value="N-terminal nucleophile aminohydrolases (Ntn hydrolases)"/>
    <property type="match status" value="1"/>
</dbReference>
<name>A0A168SJS3_ABSGL</name>
<dbReference type="GO" id="GO:0009113">
    <property type="term" value="P:purine nucleobase biosynthetic process"/>
    <property type="evidence" value="ECO:0007669"/>
    <property type="project" value="InterPro"/>
</dbReference>
<dbReference type="InterPro" id="IPR029057">
    <property type="entry name" value="PRTase-like"/>
</dbReference>
<dbReference type="SUPFAM" id="SSF53271">
    <property type="entry name" value="PRTase-like"/>
    <property type="match status" value="1"/>
</dbReference>
<dbReference type="UniPathway" id="UPA00074">
    <property type="reaction ID" value="UER00124"/>
</dbReference>
<evidence type="ECO:0000256" key="9">
    <source>
        <dbReference type="PIRSR" id="PIRSR000485-1"/>
    </source>
</evidence>
<evidence type="ECO:0000313" key="13">
    <source>
        <dbReference type="Proteomes" id="UP000078561"/>
    </source>
</evidence>
<evidence type="ECO:0000256" key="3">
    <source>
        <dbReference type="ARBA" id="ARBA00011941"/>
    </source>
</evidence>
<dbReference type="InterPro" id="IPR035584">
    <property type="entry name" value="PurF_N"/>
</dbReference>
<feature type="binding site" evidence="10">
    <location>
        <position position="340"/>
    </location>
    <ligand>
        <name>Mg(2+)</name>
        <dbReference type="ChEBI" id="CHEBI:18420"/>
    </ligand>
</feature>
<dbReference type="OMA" id="QPKGDHV"/>
<protein>
    <recommendedName>
        <fullName evidence="3 8">Amidophosphoribosyltransferase</fullName>
        <shortName evidence="8">ATase</shortName>
        <ecNumber evidence="3 8">2.4.2.14</ecNumber>
    </recommendedName>
    <alternativeName>
        <fullName evidence="8">Glutamine phosphoribosylpyrophosphate amidotransferase</fullName>
    </alternativeName>
</protein>
<dbReference type="Gene3D" id="3.40.50.2020">
    <property type="match status" value="1"/>
</dbReference>
<proteinExistence type="inferred from homology"/>
<dbReference type="CDD" id="cd00715">
    <property type="entry name" value="GPATase_N"/>
    <property type="match status" value="1"/>
</dbReference>
<evidence type="ECO:0000256" key="5">
    <source>
        <dbReference type="ARBA" id="ARBA00022679"/>
    </source>
</evidence>
<dbReference type="InterPro" id="IPR029055">
    <property type="entry name" value="Ntn_hydrolases_N"/>
</dbReference>
<keyword evidence="6 8" id="KW-0658">Purine biosynthesis</keyword>
<comment type="pathway">
    <text evidence="1 8">Purine metabolism; IMP biosynthesis via de novo pathway; N(1)-(5-phospho-D-ribosyl)glycinamide from 5-phospho-alpha-D-ribose 1-diphosphate: step 1/2.</text>
</comment>
<dbReference type="GO" id="GO:0004044">
    <property type="term" value="F:amidophosphoribosyltransferase activity"/>
    <property type="evidence" value="ECO:0007669"/>
    <property type="project" value="UniProtKB-EC"/>
</dbReference>
<gene>
    <name evidence="12" type="primary">ABSGL_14193.1 scaffold 14385</name>
</gene>
<keyword evidence="5 8" id="KW-0808">Transferase</keyword>
<dbReference type="InterPro" id="IPR000836">
    <property type="entry name" value="PRTase_dom"/>
</dbReference>
<keyword evidence="13" id="KW-1185">Reference proteome</keyword>
<dbReference type="EMBL" id="LT554895">
    <property type="protein sequence ID" value="SAM08530.1"/>
    <property type="molecule type" value="Genomic_DNA"/>
</dbReference>
<dbReference type="PIRSF" id="PIRSF000485">
    <property type="entry name" value="Amd_phspho_trans"/>
    <property type="match status" value="1"/>
</dbReference>
<dbReference type="CDD" id="cd06223">
    <property type="entry name" value="PRTases_typeI"/>
    <property type="match status" value="1"/>
</dbReference>